<evidence type="ECO:0000313" key="3">
    <source>
        <dbReference type="Proteomes" id="UP000316270"/>
    </source>
</evidence>
<evidence type="ECO:0000256" key="1">
    <source>
        <dbReference type="SAM" id="SignalP"/>
    </source>
</evidence>
<dbReference type="AlphaFoldDB" id="A0A517LAZ0"/>
<dbReference type="Proteomes" id="UP000316270">
    <property type="component" value="Chromosome 8"/>
</dbReference>
<dbReference type="EMBL" id="CP042192">
    <property type="protein sequence ID" value="QDS72800.1"/>
    <property type="molecule type" value="Genomic_DNA"/>
</dbReference>
<organism evidence="2 3">
    <name type="scientific">Venturia effusa</name>
    <dbReference type="NCBI Taxonomy" id="50376"/>
    <lineage>
        <taxon>Eukaryota</taxon>
        <taxon>Fungi</taxon>
        <taxon>Dikarya</taxon>
        <taxon>Ascomycota</taxon>
        <taxon>Pezizomycotina</taxon>
        <taxon>Dothideomycetes</taxon>
        <taxon>Pleosporomycetidae</taxon>
        <taxon>Venturiales</taxon>
        <taxon>Venturiaceae</taxon>
        <taxon>Venturia</taxon>
    </lineage>
</organism>
<name>A0A517LAZ0_9PEZI</name>
<gene>
    <name evidence="2" type="ORF">FKW77_006450</name>
</gene>
<accession>A0A517LAZ0</accession>
<reference evidence="2 3" key="1">
    <citation type="submission" date="2019-07" db="EMBL/GenBank/DDBJ databases">
        <title>Finished genome of Venturia effusa.</title>
        <authorList>
            <person name="Young C.A."/>
            <person name="Cox M.P."/>
            <person name="Ganley A.R.D."/>
            <person name="David W.J."/>
        </authorList>
    </citation>
    <scope>NUCLEOTIDE SEQUENCE [LARGE SCALE GENOMIC DNA]</scope>
    <source>
        <strain evidence="3">albino</strain>
    </source>
</reference>
<proteinExistence type="predicted"/>
<sequence length="119" mass="13036">MHLAAPLPFIFIFATQALAQRMCDIGLFKKSGPYKGVACIGLVLDPKLYDCSNGTTVRIDQGIITLTAGAADSSIMVGCGGNVKYRKDWKLWHCNSGMSHSWPWMACNEHIAFVQSVIE</sequence>
<evidence type="ECO:0008006" key="4">
    <source>
        <dbReference type="Google" id="ProtNLM"/>
    </source>
</evidence>
<keyword evidence="3" id="KW-1185">Reference proteome</keyword>
<feature type="signal peptide" evidence="1">
    <location>
        <begin position="1"/>
        <end position="19"/>
    </location>
</feature>
<keyword evidence="1" id="KW-0732">Signal</keyword>
<evidence type="ECO:0000313" key="2">
    <source>
        <dbReference type="EMBL" id="QDS72800.1"/>
    </source>
</evidence>
<protein>
    <recommendedName>
        <fullName evidence="4">Cyanovirin-N domain-containing protein</fullName>
    </recommendedName>
</protein>
<feature type="chain" id="PRO_5022052070" description="Cyanovirin-N domain-containing protein" evidence="1">
    <location>
        <begin position="20"/>
        <end position="119"/>
    </location>
</feature>